<dbReference type="GO" id="GO:0000160">
    <property type="term" value="P:phosphorelay signal transduction system"/>
    <property type="evidence" value="ECO:0007669"/>
    <property type="project" value="InterPro"/>
</dbReference>
<reference evidence="3 4" key="1">
    <citation type="journal article" date="2009" name="Stand. Genomic Sci.">
        <title>Complete genome sequence of Sanguibacter keddieii type strain (ST-74).</title>
        <authorList>
            <person name="Ivanova N."/>
            <person name="Sikorski J."/>
            <person name="Sims D."/>
            <person name="Brettin T."/>
            <person name="Detter J.C."/>
            <person name="Han C."/>
            <person name="Lapidus A."/>
            <person name="Copeland A."/>
            <person name="Glavina Del Rio T."/>
            <person name="Nolan M."/>
            <person name="Chen F."/>
            <person name="Lucas S."/>
            <person name="Tice H."/>
            <person name="Cheng J.F."/>
            <person name="Bruce D."/>
            <person name="Goodwin L."/>
            <person name="Pitluck S."/>
            <person name="Pati A."/>
            <person name="Mavromatis K."/>
            <person name="Chen A."/>
            <person name="Palaniappan K."/>
            <person name="D'haeseleer P."/>
            <person name="Chain P."/>
            <person name="Bristow J."/>
            <person name="Eisen J.A."/>
            <person name="Markowitz V."/>
            <person name="Hugenholtz P."/>
            <person name="Goker M."/>
            <person name="Pukall R."/>
            <person name="Klenk H.P."/>
            <person name="Kyrpides N.C."/>
        </authorList>
    </citation>
    <scope>NUCLEOTIDE SEQUENCE [LARGE SCALE GENOMIC DNA]</scope>
    <source>
        <strain evidence="4">ATCC 51767 / DSM 10542 / NCFB 3025 / ST-74</strain>
    </source>
</reference>
<protein>
    <recommendedName>
        <fullName evidence="2">Response regulatory domain-containing protein</fullName>
    </recommendedName>
</protein>
<dbReference type="eggNOG" id="COG0784">
    <property type="taxonomic scope" value="Bacteria"/>
</dbReference>
<gene>
    <name evidence="3" type="ordered locus">Sked_15720</name>
</gene>
<dbReference type="PROSITE" id="PS50110">
    <property type="entry name" value="RESPONSE_REGULATORY"/>
    <property type="match status" value="1"/>
</dbReference>
<dbReference type="KEGG" id="ske:Sked_15720"/>
<evidence type="ECO:0000313" key="3">
    <source>
        <dbReference type="EMBL" id="ACZ21507.1"/>
    </source>
</evidence>
<dbReference type="InterPro" id="IPR011006">
    <property type="entry name" value="CheY-like_superfamily"/>
</dbReference>
<evidence type="ECO:0000313" key="4">
    <source>
        <dbReference type="Proteomes" id="UP000000322"/>
    </source>
</evidence>
<dbReference type="HOGENOM" id="CLU_127113_0_0_11"/>
<keyword evidence="1" id="KW-0597">Phosphoprotein</keyword>
<proteinExistence type="predicted"/>
<dbReference type="Proteomes" id="UP000000322">
    <property type="component" value="Chromosome"/>
</dbReference>
<dbReference type="InterPro" id="IPR001789">
    <property type="entry name" value="Sig_transdc_resp-reg_receiver"/>
</dbReference>
<dbReference type="EMBL" id="CP001819">
    <property type="protein sequence ID" value="ACZ21507.1"/>
    <property type="molecule type" value="Genomic_DNA"/>
</dbReference>
<evidence type="ECO:0000259" key="2">
    <source>
        <dbReference type="PROSITE" id="PS50110"/>
    </source>
</evidence>
<accession>D1BFZ6</accession>
<keyword evidence="4" id="KW-1185">Reference proteome</keyword>
<dbReference type="STRING" id="446469.Sked_15720"/>
<dbReference type="Gene3D" id="3.40.50.2300">
    <property type="match status" value="1"/>
</dbReference>
<evidence type="ECO:0000256" key="1">
    <source>
        <dbReference type="PROSITE-ProRule" id="PRU00169"/>
    </source>
</evidence>
<name>D1BFZ6_SANKS</name>
<sequence>MSDAGSAASTETTPVRTVLLYSDDSTVRDAVRGAVGSVADAGGTRIRWVDVATHAEVVRLADLGGVDLMILDGEADKAGGMGVCRQLKNEIFECPPVVLLTGRPQDAWLASWSLADVAVPRPLDPIELQRVVRRVLAGDVVAGAAL</sequence>
<dbReference type="SUPFAM" id="SSF52172">
    <property type="entry name" value="CheY-like"/>
    <property type="match status" value="1"/>
</dbReference>
<feature type="domain" description="Response regulatory" evidence="2">
    <location>
        <begin position="17"/>
        <end position="136"/>
    </location>
</feature>
<dbReference type="RefSeq" id="WP_012866576.1">
    <property type="nucleotide sequence ID" value="NC_013521.1"/>
</dbReference>
<feature type="modified residue" description="4-aspartylphosphate" evidence="1">
    <location>
        <position position="72"/>
    </location>
</feature>
<dbReference type="AlphaFoldDB" id="D1BFZ6"/>
<organism evidence="3 4">
    <name type="scientific">Sanguibacter keddieii (strain ATCC 51767 / DSM 10542 / NCFB 3025 / ST-74)</name>
    <dbReference type="NCBI Taxonomy" id="446469"/>
    <lineage>
        <taxon>Bacteria</taxon>
        <taxon>Bacillati</taxon>
        <taxon>Actinomycetota</taxon>
        <taxon>Actinomycetes</taxon>
        <taxon>Micrococcales</taxon>
        <taxon>Sanguibacteraceae</taxon>
        <taxon>Sanguibacter</taxon>
    </lineage>
</organism>